<organism evidence="4 6">
    <name type="scientific">Carya illinoinensis</name>
    <name type="common">Pecan</name>
    <dbReference type="NCBI Taxonomy" id="32201"/>
    <lineage>
        <taxon>Eukaryota</taxon>
        <taxon>Viridiplantae</taxon>
        <taxon>Streptophyta</taxon>
        <taxon>Embryophyta</taxon>
        <taxon>Tracheophyta</taxon>
        <taxon>Spermatophyta</taxon>
        <taxon>Magnoliopsida</taxon>
        <taxon>eudicotyledons</taxon>
        <taxon>Gunneridae</taxon>
        <taxon>Pentapetalae</taxon>
        <taxon>rosids</taxon>
        <taxon>fabids</taxon>
        <taxon>Fagales</taxon>
        <taxon>Juglandaceae</taxon>
        <taxon>Carya</taxon>
    </lineage>
</organism>
<comment type="caution">
    <text evidence="4">The sequence shown here is derived from an EMBL/GenBank/DDBJ whole genome shotgun (WGS) entry which is preliminary data.</text>
</comment>
<dbReference type="PANTHER" id="PTHR33976">
    <property type="entry name" value="OS07G0645000 PROTEIN"/>
    <property type="match status" value="1"/>
</dbReference>
<keyword evidence="1" id="KW-1133">Transmembrane helix</keyword>
<protein>
    <recommendedName>
        <fullName evidence="3">Uncharacterized GPI-anchored protein At5g19230-like domain-containing protein</fullName>
    </recommendedName>
</protein>
<dbReference type="EMBL" id="CM031832">
    <property type="protein sequence ID" value="KAG6701469.1"/>
    <property type="molecule type" value="Genomic_DNA"/>
</dbReference>
<dbReference type="AlphaFoldDB" id="A0A8T1PZ53"/>
<reference evidence="5" key="2">
    <citation type="submission" date="2021-01" db="EMBL/GenBank/DDBJ databases">
        <authorList>
            <person name="Lovell J.T."/>
            <person name="Bentley N."/>
            <person name="Bhattarai G."/>
            <person name="Jenkins J.W."/>
            <person name="Sreedasyam A."/>
            <person name="Alarcon Y."/>
            <person name="Bock C."/>
            <person name="Boston L."/>
            <person name="Carlson J."/>
            <person name="Cervantes K."/>
            <person name="Clermont K."/>
            <person name="Krom N."/>
            <person name="Kubenka K."/>
            <person name="Mamidi S."/>
            <person name="Mattison C."/>
            <person name="Monteros M."/>
            <person name="Pisani C."/>
            <person name="Plott C."/>
            <person name="Rajasekar S."/>
            <person name="Rhein H.S."/>
            <person name="Rohla C."/>
            <person name="Song M."/>
            <person name="Hilaire R.S."/>
            <person name="Shu S."/>
            <person name="Wells L."/>
            <person name="Wang X."/>
            <person name="Webber J."/>
            <person name="Heerema R.J."/>
            <person name="Klein P."/>
            <person name="Conner P."/>
            <person name="Grauke L."/>
            <person name="Grimwood J."/>
            <person name="Schmutz J."/>
            <person name="Randall J.J."/>
        </authorList>
    </citation>
    <scope>NUCLEOTIDE SEQUENCE</scope>
    <source>
        <tissue evidence="5">Leaf</tissue>
    </source>
</reference>
<dbReference type="InterPro" id="IPR045285">
    <property type="entry name" value="At5g19230-like"/>
</dbReference>
<keyword evidence="1" id="KW-0812">Transmembrane</keyword>
<feature type="domain" description="Uncharacterized GPI-anchored protein At5g19230-like" evidence="3">
    <location>
        <begin position="33"/>
        <end position="158"/>
    </location>
</feature>
<evidence type="ECO:0000313" key="4">
    <source>
        <dbReference type="EMBL" id="KAG6646042.1"/>
    </source>
</evidence>
<gene>
    <name evidence="4" type="ORF">CIPAW_08G165700</name>
    <name evidence="5" type="ORF">I3842_08G166400</name>
</gene>
<sequence>MAFVKLGLSLVLLVLIHGLMFLSYPVHCDDEDATLFEGINSYRQSLNLPNFTENDNAGCLADEIADQLEDQPCKKAHDYSSGPGTNPKFSNFNKLLHSCDINVNTTVDGVIMPVCVPKLDPTLVLSNYTNSQYAKYLNDSSYTGAGIASENDWIVVILSTSTSTGNFSGVASLVPNIMVNYMVALLFSLHLVFLS</sequence>
<dbReference type="Proteomes" id="UP000811609">
    <property type="component" value="Chromosome 8"/>
</dbReference>
<proteinExistence type="predicted"/>
<dbReference type="EMBL" id="CM031816">
    <property type="protein sequence ID" value="KAG6646042.1"/>
    <property type="molecule type" value="Genomic_DNA"/>
</dbReference>
<keyword evidence="2" id="KW-0732">Signal</keyword>
<evidence type="ECO:0000313" key="6">
    <source>
        <dbReference type="Proteomes" id="UP000811609"/>
    </source>
</evidence>
<name>A0A8T1PZ53_CARIL</name>
<evidence type="ECO:0000256" key="1">
    <source>
        <dbReference type="SAM" id="Phobius"/>
    </source>
</evidence>
<dbReference type="PANTHER" id="PTHR33976:SF2">
    <property type="entry name" value="GLYCOPROTEIN MEMBRANE GPI-ANCHORED"/>
    <property type="match status" value="1"/>
</dbReference>
<evidence type="ECO:0000256" key="2">
    <source>
        <dbReference type="SAM" id="SignalP"/>
    </source>
</evidence>
<feature type="signal peptide" evidence="2">
    <location>
        <begin position="1"/>
        <end position="28"/>
    </location>
</feature>
<evidence type="ECO:0000259" key="3">
    <source>
        <dbReference type="Pfam" id="PF25884"/>
    </source>
</evidence>
<feature type="chain" id="PRO_5035835955" description="Uncharacterized GPI-anchored protein At5g19230-like domain-containing protein" evidence="2">
    <location>
        <begin position="29"/>
        <end position="195"/>
    </location>
</feature>
<accession>A0A8T1PZ53</accession>
<feature type="transmembrane region" description="Helical" evidence="1">
    <location>
        <begin position="173"/>
        <end position="194"/>
    </location>
</feature>
<dbReference type="Pfam" id="PF25884">
    <property type="entry name" value="At5g19230"/>
    <property type="match status" value="1"/>
</dbReference>
<reference evidence="4" key="1">
    <citation type="submission" date="2020-12" db="EMBL/GenBank/DDBJ databases">
        <title>WGS assembly of Carya illinoinensis cv. Pawnee.</title>
        <authorList>
            <person name="Platts A."/>
            <person name="Shu S."/>
            <person name="Wright S."/>
            <person name="Barry K."/>
            <person name="Edger P."/>
            <person name="Pires J.C."/>
            <person name="Schmutz J."/>
        </authorList>
    </citation>
    <scope>NUCLEOTIDE SEQUENCE</scope>
    <source>
        <tissue evidence="4">Leaf</tissue>
    </source>
</reference>
<keyword evidence="1" id="KW-0472">Membrane</keyword>
<evidence type="ECO:0000313" key="5">
    <source>
        <dbReference type="EMBL" id="KAG6701469.1"/>
    </source>
</evidence>
<dbReference type="InterPro" id="IPR059083">
    <property type="entry name" value="At5g19230_dom"/>
</dbReference>
<dbReference type="Proteomes" id="UP000811246">
    <property type="component" value="Chromosome 8"/>
</dbReference>
<keyword evidence="6" id="KW-1185">Reference proteome</keyword>